<feature type="domain" description="PDZ" evidence="1">
    <location>
        <begin position="20"/>
        <end position="53"/>
    </location>
</feature>
<dbReference type="Pfam" id="PF17820">
    <property type="entry name" value="PDZ_6"/>
    <property type="match status" value="1"/>
</dbReference>
<dbReference type="STRING" id="981222.Cabther_A0923"/>
<dbReference type="Gene3D" id="3.20.20.70">
    <property type="entry name" value="Aldolase class I"/>
    <property type="match status" value="1"/>
</dbReference>
<organism evidence="2 3">
    <name type="scientific">Chloracidobacterium thermophilum (strain B)</name>
    <dbReference type="NCBI Taxonomy" id="981222"/>
    <lineage>
        <taxon>Bacteria</taxon>
        <taxon>Pseudomonadati</taxon>
        <taxon>Acidobacteriota</taxon>
        <taxon>Terriglobia</taxon>
        <taxon>Terriglobales</taxon>
        <taxon>Acidobacteriaceae</taxon>
        <taxon>Chloracidobacterium</taxon>
    </lineage>
</organism>
<proteinExistence type="predicted"/>
<dbReference type="SUPFAM" id="SSF102114">
    <property type="entry name" value="Radical SAM enzymes"/>
    <property type="match status" value="1"/>
</dbReference>
<dbReference type="KEGG" id="ctm:Cabther_A0923"/>
<dbReference type="OrthoDB" id="9774724at2"/>
<reference evidence="2 3" key="1">
    <citation type="journal article" date="2012" name="Environ. Microbiol.">
        <title>Complete genome of Candidatus Chloracidobacterium thermophilum, a chlorophyll-based photoheterotroph belonging to the phylum Acidobacteria.</title>
        <authorList>
            <person name="Garcia Costas A.M."/>
            <person name="Liu Z."/>
            <person name="Tomsho L.P."/>
            <person name="Schuster S.C."/>
            <person name="Ward D.M."/>
            <person name="Bryant D.A."/>
        </authorList>
    </citation>
    <scope>NUCLEOTIDE SEQUENCE [LARGE SCALE GENOMIC DNA]</scope>
    <source>
        <strain evidence="2 3">B</strain>
    </source>
</reference>
<dbReference type="HOGENOM" id="CLU_037396_0_0_0"/>
<gene>
    <name evidence="2" type="ordered locus">Cabther_A0923</name>
</gene>
<dbReference type="Pfam" id="PF19238">
    <property type="entry name" value="Radical_SAM_2"/>
    <property type="match status" value="1"/>
</dbReference>
<dbReference type="InterPro" id="IPR045375">
    <property type="entry name" value="Put_radical_SAM-like_N"/>
</dbReference>
<accession>G2LEL7</accession>
<protein>
    <submittedName>
        <fullName evidence="2">Fe-S oxidoreductase, NifB/MoaA family</fullName>
    </submittedName>
</protein>
<evidence type="ECO:0000259" key="1">
    <source>
        <dbReference type="PROSITE" id="PS50106"/>
    </source>
</evidence>
<dbReference type="InterPro" id="IPR041489">
    <property type="entry name" value="PDZ_6"/>
</dbReference>
<dbReference type="InterPro" id="IPR013785">
    <property type="entry name" value="Aldolase_TIM"/>
</dbReference>
<evidence type="ECO:0000313" key="2">
    <source>
        <dbReference type="EMBL" id="AEP11680.1"/>
    </source>
</evidence>
<dbReference type="EMBL" id="CP002514">
    <property type="protein sequence ID" value="AEP11680.1"/>
    <property type="molecule type" value="Genomic_DNA"/>
</dbReference>
<evidence type="ECO:0000313" key="3">
    <source>
        <dbReference type="Proteomes" id="UP000006791"/>
    </source>
</evidence>
<dbReference type="RefSeq" id="WP_014099418.1">
    <property type="nucleotide sequence ID" value="NC_016024.1"/>
</dbReference>
<dbReference type="SMART" id="SM00228">
    <property type="entry name" value="PDZ"/>
    <property type="match status" value="1"/>
</dbReference>
<dbReference type="Gene3D" id="2.30.42.10">
    <property type="match status" value="1"/>
</dbReference>
<dbReference type="PROSITE" id="PS50106">
    <property type="entry name" value="PDZ"/>
    <property type="match status" value="1"/>
</dbReference>
<dbReference type="InterPro" id="IPR036034">
    <property type="entry name" value="PDZ_sf"/>
</dbReference>
<dbReference type="SUPFAM" id="SSF50156">
    <property type="entry name" value="PDZ domain-like"/>
    <property type="match status" value="1"/>
</dbReference>
<dbReference type="AlphaFoldDB" id="G2LEL7"/>
<dbReference type="InterPro" id="IPR001478">
    <property type="entry name" value="PDZ"/>
</dbReference>
<name>G2LEL7_CHLTF</name>
<dbReference type="InterPro" id="IPR007549">
    <property type="entry name" value="DUF512"/>
</dbReference>
<dbReference type="Pfam" id="PF04459">
    <property type="entry name" value="DUF512"/>
    <property type="match status" value="1"/>
</dbReference>
<keyword evidence="3" id="KW-1185">Reference proteome</keyword>
<dbReference type="Proteomes" id="UP000006791">
    <property type="component" value="Chromosome 1"/>
</dbReference>
<dbReference type="InterPro" id="IPR058240">
    <property type="entry name" value="rSAM_sf"/>
</dbReference>
<sequence>MYSLQFETIYPIVELKAKKGVTVTEVDPDGLGAAVGLRPGDRILAVNGRKVRDYLDFQFYTGSEDAVTLTVIHPDGTTRQLHVEIGEGEIWGLDFEAFKPRQCGNECLFCFCEQNPPDARPSLFFRDEDIRLSFLHGNYTTMTTLTEEEFNRIVEQRLSPQYVSVHATDPEVRRHLLGRKQADDILGTMRRLLAHGIELHAQVVLCPTINDGDVLRRTIYDLAALHPEGVSSVAIVPVGLTKHHRKRHLLVAPTDEWEASIIELVTPIQHELKRRYGTSFAFLGDEFYIRAGVPIPPARHYGDYPQIEDGVGMVRRFLDSFQKAVRRLRKRPLQGPFLPVTVATGALFASHLLRLAEQLNAEFGTRLHVVAIRNEYFGPEVNVAGLVTGSDLIAMRDHFKGEHLLIPNEMVMGERHLFLDNLTLADVGQRLGMEVHLAGMTGEDFVAAALRTTRATPPDSGALQKMV</sequence>